<protein>
    <recommendedName>
        <fullName evidence="2">non-specific serine/threonine protein kinase</fullName>
        <ecNumber evidence="2">2.7.11.1</ecNumber>
    </recommendedName>
</protein>
<reference evidence="21 22" key="1">
    <citation type="submission" date="2024-01" db="EMBL/GenBank/DDBJ databases">
        <title>The genomes of 5 underutilized Papilionoideae crops provide insights into root nodulation and disease resistanc.</title>
        <authorList>
            <person name="Jiang F."/>
        </authorList>
    </citation>
    <scope>NUCLEOTIDE SEQUENCE [LARGE SCALE GENOMIC DNA]</scope>
    <source>
        <strain evidence="21">DUOXIRENSHENG_FW03</strain>
        <tissue evidence="21">Leaves</tissue>
    </source>
</reference>
<dbReference type="InterPro" id="IPR032675">
    <property type="entry name" value="LRR_dom_sf"/>
</dbReference>
<dbReference type="InterPro" id="IPR017441">
    <property type="entry name" value="Protein_kinase_ATP_BS"/>
</dbReference>
<keyword evidence="4" id="KW-0597">Phosphoprotein</keyword>
<evidence type="ECO:0000313" key="21">
    <source>
        <dbReference type="EMBL" id="KAK7390576.1"/>
    </source>
</evidence>
<evidence type="ECO:0000256" key="8">
    <source>
        <dbReference type="ARBA" id="ARBA00022729"/>
    </source>
</evidence>
<dbReference type="CDD" id="cd14066">
    <property type="entry name" value="STKc_IRAK"/>
    <property type="match status" value="1"/>
</dbReference>
<feature type="transmembrane region" description="Helical" evidence="19">
    <location>
        <begin position="548"/>
        <end position="572"/>
    </location>
</feature>
<evidence type="ECO:0000256" key="16">
    <source>
        <dbReference type="ARBA" id="ARBA00047899"/>
    </source>
</evidence>
<keyword evidence="15" id="KW-0675">Receptor</keyword>
<keyword evidence="10 18" id="KW-0547">Nucleotide-binding</keyword>
<evidence type="ECO:0000256" key="7">
    <source>
        <dbReference type="ARBA" id="ARBA00022692"/>
    </source>
</evidence>
<evidence type="ECO:0000259" key="20">
    <source>
        <dbReference type="PROSITE" id="PS50011"/>
    </source>
</evidence>
<dbReference type="Gene3D" id="1.10.510.10">
    <property type="entry name" value="Transferase(Phosphotransferase) domain 1"/>
    <property type="match status" value="1"/>
</dbReference>
<dbReference type="SUPFAM" id="SSF56112">
    <property type="entry name" value="Protein kinase-like (PK-like)"/>
    <property type="match status" value="1"/>
</dbReference>
<feature type="domain" description="Protein kinase" evidence="20">
    <location>
        <begin position="606"/>
        <end position="879"/>
    </location>
</feature>
<dbReference type="SMART" id="SM00220">
    <property type="entry name" value="S_TKc"/>
    <property type="match status" value="1"/>
</dbReference>
<keyword evidence="5" id="KW-0433">Leucine-rich repeat</keyword>
<gene>
    <name evidence="21" type="ORF">VNO78_25885</name>
</gene>
<dbReference type="EMBL" id="JAYMYS010000006">
    <property type="protein sequence ID" value="KAK7390576.1"/>
    <property type="molecule type" value="Genomic_DNA"/>
</dbReference>
<keyword evidence="3" id="KW-0723">Serine/threonine-protein kinase</keyword>
<dbReference type="Pfam" id="PF13855">
    <property type="entry name" value="LRR_8"/>
    <property type="match status" value="1"/>
</dbReference>
<dbReference type="EC" id="2.7.11.1" evidence="2"/>
<dbReference type="InterPro" id="IPR024788">
    <property type="entry name" value="Malectin-like_Carb-bd_dom"/>
</dbReference>
<keyword evidence="8" id="KW-0732">Signal</keyword>
<comment type="subcellular location">
    <subcellularLocation>
        <location evidence="1">Membrane</location>
        <topology evidence="1">Single-pass membrane protein</topology>
    </subcellularLocation>
</comment>
<evidence type="ECO:0000256" key="17">
    <source>
        <dbReference type="ARBA" id="ARBA00048679"/>
    </source>
</evidence>
<dbReference type="Gene3D" id="3.80.10.10">
    <property type="entry name" value="Ribonuclease Inhibitor"/>
    <property type="match status" value="1"/>
</dbReference>
<dbReference type="FunFam" id="3.80.10.10:FF:000129">
    <property type="entry name" value="Leucine-rich repeat receptor-like kinase"/>
    <property type="match status" value="1"/>
</dbReference>
<dbReference type="InterPro" id="IPR001611">
    <property type="entry name" value="Leu-rich_rpt"/>
</dbReference>
<evidence type="ECO:0000256" key="2">
    <source>
        <dbReference type="ARBA" id="ARBA00012513"/>
    </source>
</evidence>
<sequence length="911" mass="102230">MKGETQWTVILNVWACVVLVSVFIIHTNSALEKHVAREMVTNNNTPPGFINIDCGSDIAYADPDTGFWYETDNGFVETGTNHMASPNANLGRYRDFGKQLTTLRCFPEGERNCYSLKPELGKNNSKYLIRAMFSYGNYDGKNQGPSFEVYIGVNLVDKIDLAGYDYYNLEVIHSPSGESKSIEVCLLKSGPTVPCISSLELRPLNSSIYSTPIVSTASTQPLLCLELRVDVGHLQLPPPYFNNFFKQKDDVYDRMWRCDINGTKDWYPLEMDLANFNNGSSDYKLPSSVLKTAVESLNVSEPLQFDFNLLFYSLDNTFEYMVYFHFAEIKKLPNGQKRIINVTFNYDAILPSPLVLEYLKPVTISHLQRNPGVVLFNISATPKSYAPPILNAFEIHKLIPQLDSPTHAADVGAIVNIKSVYQISRLNWQGDPCVPKKHAWDGLVCRSYDTIPRIISLNLSSSKLTGEISISFTNLTELEILDLSLNQLEGPLPEFLAELPKLKILNVTGNKLSGSIPEVLKGKANLQLSAGDNPDLCMSDSCKKKNNLIAPIVASLSALLVTLFIALGFWMIKRRQKAFPSRSKMRQSMRSKYHVFSYSEILDITENFKTIIGEGGFGKVYFGILYDNTQVAVKLLSPSSAQGYKEFRSEAQLLMIVHHRNLVTLIGYSDEGEHKALIYEYMVSGNLHQHLSVNNPNVLKWNERLIIAVGAAQGLDYLHNGCKPPLIHRDLKPSNILLDQNLNAKISDFGLCRALGSDTDTHISTQPAGTLGYFDPQFQRTGNLNKKSDVYSFGIILLELITGQHAIARTSEKNIHILEWVIPTVERGDICNIVDPRLKEEFNTNSAWKLVDIAMSCISPTAAERPDISEILPELKECLSLEMNQRDDRRSKTTFELNSLQIDSEIFPLAR</sequence>
<comment type="caution">
    <text evidence="21">The sequence shown here is derived from an EMBL/GenBank/DDBJ whole genome shotgun (WGS) entry which is preliminary data.</text>
</comment>
<keyword evidence="11" id="KW-0418">Kinase</keyword>
<dbReference type="PANTHER" id="PTHR45631:SF212">
    <property type="entry name" value="PROTEIN KINASE DOMAIN-CONTAINING PROTEIN"/>
    <property type="match status" value="1"/>
</dbReference>
<name>A0AAN9S7R0_PSOTE</name>
<keyword evidence="12 18" id="KW-0067">ATP-binding</keyword>
<feature type="binding site" evidence="18">
    <location>
        <position position="634"/>
    </location>
    <ligand>
        <name>ATP</name>
        <dbReference type="ChEBI" id="CHEBI:30616"/>
    </ligand>
</feature>
<dbReference type="AlphaFoldDB" id="A0AAN9S7R0"/>
<accession>A0AAN9S7R0</accession>
<dbReference type="PROSITE" id="PS50011">
    <property type="entry name" value="PROTEIN_KINASE_DOM"/>
    <property type="match status" value="1"/>
</dbReference>
<dbReference type="GO" id="GO:0005524">
    <property type="term" value="F:ATP binding"/>
    <property type="evidence" value="ECO:0007669"/>
    <property type="project" value="UniProtKB-UniRule"/>
</dbReference>
<evidence type="ECO:0000256" key="3">
    <source>
        <dbReference type="ARBA" id="ARBA00022527"/>
    </source>
</evidence>
<evidence type="ECO:0000256" key="9">
    <source>
        <dbReference type="ARBA" id="ARBA00022737"/>
    </source>
</evidence>
<evidence type="ECO:0000256" key="15">
    <source>
        <dbReference type="ARBA" id="ARBA00023170"/>
    </source>
</evidence>
<keyword evidence="7 19" id="KW-0812">Transmembrane</keyword>
<evidence type="ECO:0000256" key="5">
    <source>
        <dbReference type="ARBA" id="ARBA00022614"/>
    </source>
</evidence>
<dbReference type="Gene3D" id="3.30.200.20">
    <property type="entry name" value="Phosphorylase Kinase, domain 1"/>
    <property type="match status" value="1"/>
</dbReference>
<evidence type="ECO:0000256" key="1">
    <source>
        <dbReference type="ARBA" id="ARBA00004167"/>
    </source>
</evidence>
<feature type="transmembrane region" description="Helical" evidence="19">
    <location>
        <begin position="7"/>
        <end position="25"/>
    </location>
</feature>
<dbReference type="PROSITE" id="PS00107">
    <property type="entry name" value="PROTEIN_KINASE_ATP"/>
    <property type="match status" value="1"/>
</dbReference>
<keyword evidence="6" id="KW-0808">Transferase</keyword>
<evidence type="ECO:0000256" key="11">
    <source>
        <dbReference type="ARBA" id="ARBA00022777"/>
    </source>
</evidence>
<dbReference type="PANTHER" id="PTHR45631">
    <property type="entry name" value="OS07G0107800 PROTEIN-RELATED"/>
    <property type="match status" value="1"/>
</dbReference>
<dbReference type="Pfam" id="PF07714">
    <property type="entry name" value="PK_Tyr_Ser-Thr"/>
    <property type="match status" value="1"/>
</dbReference>
<organism evidence="21 22">
    <name type="scientific">Psophocarpus tetragonolobus</name>
    <name type="common">Winged bean</name>
    <name type="synonym">Dolichos tetragonolobus</name>
    <dbReference type="NCBI Taxonomy" id="3891"/>
    <lineage>
        <taxon>Eukaryota</taxon>
        <taxon>Viridiplantae</taxon>
        <taxon>Streptophyta</taxon>
        <taxon>Embryophyta</taxon>
        <taxon>Tracheophyta</taxon>
        <taxon>Spermatophyta</taxon>
        <taxon>Magnoliopsida</taxon>
        <taxon>eudicotyledons</taxon>
        <taxon>Gunneridae</taxon>
        <taxon>Pentapetalae</taxon>
        <taxon>rosids</taxon>
        <taxon>fabids</taxon>
        <taxon>Fabales</taxon>
        <taxon>Fabaceae</taxon>
        <taxon>Papilionoideae</taxon>
        <taxon>50 kb inversion clade</taxon>
        <taxon>NPAAA clade</taxon>
        <taxon>indigoferoid/millettioid clade</taxon>
        <taxon>Phaseoleae</taxon>
        <taxon>Psophocarpus</taxon>
    </lineage>
</organism>
<evidence type="ECO:0000256" key="14">
    <source>
        <dbReference type="ARBA" id="ARBA00023136"/>
    </source>
</evidence>
<comment type="catalytic activity">
    <reaction evidence="17">
        <text>L-seryl-[protein] + ATP = O-phospho-L-seryl-[protein] + ADP + H(+)</text>
        <dbReference type="Rhea" id="RHEA:17989"/>
        <dbReference type="Rhea" id="RHEA-COMP:9863"/>
        <dbReference type="Rhea" id="RHEA-COMP:11604"/>
        <dbReference type="ChEBI" id="CHEBI:15378"/>
        <dbReference type="ChEBI" id="CHEBI:29999"/>
        <dbReference type="ChEBI" id="CHEBI:30616"/>
        <dbReference type="ChEBI" id="CHEBI:83421"/>
        <dbReference type="ChEBI" id="CHEBI:456216"/>
        <dbReference type="EC" id="2.7.11.1"/>
    </reaction>
</comment>
<evidence type="ECO:0000256" key="18">
    <source>
        <dbReference type="PROSITE-ProRule" id="PRU10141"/>
    </source>
</evidence>
<dbReference type="InterPro" id="IPR001245">
    <property type="entry name" value="Ser-Thr/Tyr_kinase_cat_dom"/>
</dbReference>
<dbReference type="Proteomes" id="UP001386955">
    <property type="component" value="Unassembled WGS sequence"/>
</dbReference>
<evidence type="ECO:0000256" key="19">
    <source>
        <dbReference type="SAM" id="Phobius"/>
    </source>
</evidence>
<evidence type="ECO:0000256" key="12">
    <source>
        <dbReference type="ARBA" id="ARBA00022840"/>
    </source>
</evidence>
<comment type="catalytic activity">
    <reaction evidence="16">
        <text>L-threonyl-[protein] + ATP = O-phospho-L-threonyl-[protein] + ADP + H(+)</text>
        <dbReference type="Rhea" id="RHEA:46608"/>
        <dbReference type="Rhea" id="RHEA-COMP:11060"/>
        <dbReference type="Rhea" id="RHEA-COMP:11605"/>
        <dbReference type="ChEBI" id="CHEBI:15378"/>
        <dbReference type="ChEBI" id="CHEBI:30013"/>
        <dbReference type="ChEBI" id="CHEBI:30616"/>
        <dbReference type="ChEBI" id="CHEBI:61977"/>
        <dbReference type="ChEBI" id="CHEBI:456216"/>
        <dbReference type="EC" id="2.7.11.1"/>
    </reaction>
</comment>
<dbReference type="FunFam" id="3.30.200.20:FF:000394">
    <property type="entry name" value="Leucine-rich repeat receptor-like protein kinase"/>
    <property type="match status" value="1"/>
</dbReference>
<dbReference type="InterPro" id="IPR008271">
    <property type="entry name" value="Ser/Thr_kinase_AS"/>
</dbReference>
<evidence type="ECO:0000256" key="10">
    <source>
        <dbReference type="ARBA" id="ARBA00022741"/>
    </source>
</evidence>
<dbReference type="GO" id="GO:0004674">
    <property type="term" value="F:protein serine/threonine kinase activity"/>
    <property type="evidence" value="ECO:0007669"/>
    <property type="project" value="UniProtKB-KW"/>
</dbReference>
<keyword evidence="13 19" id="KW-1133">Transmembrane helix</keyword>
<evidence type="ECO:0000313" key="22">
    <source>
        <dbReference type="Proteomes" id="UP001386955"/>
    </source>
</evidence>
<dbReference type="InterPro" id="IPR000719">
    <property type="entry name" value="Prot_kinase_dom"/>
</dbReference>
<dbReference type="FunFam" id="1.10.510.10:FF:000146">
    <property type="entry name" value="LRR receptor-like serine/threonine-protein kinase IOS1"/>
    <property type="match status" value="1"/>
</dbReference>
<dbReference type="InterPro" id="IPR011009">
    <property type="entry name" value="Kinase-like_dom_sf"/>
</dbReference>
<evidence type="ECO:0000256" key="6">
    <source>
        <dbReference type="ARBA" id="ARBA00022679"/>
    </source>
</evidence>
<evidence type="ECO:0000256" key="13">
    <source>
        <dbReference type="ARBA" id="ARBA00022989"/>
    </source>
</evidence>
<dbReference type="PROSITE" id="PS00108">
    <property type="entry name" value="PROTEIN_KINASE_ST"/>
    <property type="match status" value="1"/>
</dbReference>
<dbReference type="Pfam" id="PF12819">
    <property type="entry name" value="Malectin_like"/>
    <property type="match status" value="1"/>
</dbReference>
<keyword evidence="9" id="KW-0677">Repeat</keyword>
<keyword evidence="22" id="KW-1185">Reference proteome</keyword>
<evidence type="ECO:0000256" key="4">
    <source>
        <dbReference type="ARBA" id="ARBA00022553"/>
    </source>
</evidence>
<keyword evidence="14 19" id="KW-0472">Membrane</keyword>
<proteinExistence type="predicted"/>
<dbReference type="GO" id="GO:0016020">
    <property type="term" value="C:membrane"/>
    <property type="evidence" value="ECO:0007669"/>
    <property type="project" value="UniProtKB-SubCell"/>
</dbReference>
<dbReference type="SUPFAM" id="SSF52058">
    <property type="entry name" value="L domain-like"/>
    <property type="match status" value="1"/>
</dbReference>